<reference evidence="5" key="1">
    <citation type="submission" date="2021-03" db="EMBL/GenBank/DDBJ databases">
        <title>Alkalibacter marinus sp. nov., isolated from tidal flat sediment.</title>
        <authorList>
            <person name="Namirimu T."/>
            <person name="Yang J.-A."/>
            <person name="Yang S.-H."/>
            <person name="Kim Y.-J."/>
            <person name="Kwon K.K."/>
        </authorList>
    </citation>
    <scope>NUCLEOTIDE SEQUENCE</scope>
    <source>
        <strain evidence="5">ES005</strain>
    </source>
</reference>
<gene>
    <name evidence="4 5" type="primary">spoVG</name>
    <name evidence="5" type="ORF">J0B03_06235</name>
</gene>
<accession>A0A974XK27</accession>
<dbReference type="NCBIfam" id="NF009749">
    <property type="entry name" value="PRK13259.1"/>
    <property type="match status" value="1"/>
</dbReference>
<comment type="function">
    <text evidence="4">Could be involved in septation.</text>
</comment>
<evidence type="ECO:0000313" key="6">
    <source>
        <dbReference type="Proteomes" id="UP000663499"/>
    </source>
</evidence>
<dbReference type="Pfam" id="PF04026">
    <property type="entry name" value="SpoVG"/>
    <property type="match status" value="1"/>
</dbReference>
<keyword evidence="3 4" id="KW-0131">Cell cycle</keyword>
<dbReference type="Proteomes" id="UP000663499">
    <property type="component" value="Chromosome"/>
</dbReference>
<dbReference type="HAMAP" id="MF_00819">
    <property type="entry name" value="SpoVG"/>
    <property type="match status" value="1"/>
</dbReference>
<keyword evidence="1 4" id="KW-0132">Cell division</keyword>
<dbReference type="RefSeq" id="WP_207298786.1">
    <property type="nucleotide sequence ID" value="NZ_CP071444.1"/>
</dbReference>
<sequence length="100" mass="11398">MQITDVRVRKISKEGKMKAIVSVTFDDQFVVHDIKIIEGQNGLFIAMPSRKTPDGEFKDIAHPINMDTRTQIQDAVLEKYTAVLEEHDDDEVDAPIHTDF</sequence>
<dbReference type="SUPFAM" id="SSF160537">
    <property type="entry name" value="SpoVG-like"/>
    <property type="match status" value="1"/>
</dbReference>
<evidence type="ECO:0000256" key="4">
    <source>
        <dbReference type="HAMAP-Rule" id="MF_00819"/>
    </source>
</evidence>
<dbReference type="InterPro" id="IPR036751">
    <property type="entry name" value="SpoVG_sf"/>
</dbReference>
<dbReference type="KEGG" id="alka:J0B03_06235"/>
<evidence type="ECO:0000313" key="5">
    <source>
        <dbReference type="EMBL" id="QSX07441.1"/>
    </source>
</evidence>
<evidence type="ECO:0000256" key="3">
    <source>
        <dbReference type="ARBA" id="ARBA00023306"/>
    </source>
</evidence>
<dbReference type="InterPro" id="IPR007170">
    <property type="entry name" value="SpoVG"/>
</dbReference>
<dbReference type="Gene3D" id="3.30.1120.40">
    <property type="entry name" value="Stage V sporulation protein G"/>
    <property type="match status" value="1"/>
</dbReference>
<dbReference type="EMBL" id="CP071444">
    <property type="protein sequence ID" value="QSX07441.1"/>
    <property type="molecule type" value="Genomic_DNA"/>
</dbReference>
<comment type="similarity">
    <text evidence="4">Belongs to the SpoVG family.</text>
</comment>
<dbReference type="PANTHER" id="PTHR38429:SF1">
    <property type="entry name" value="SEPTATION PROTEIN SPOVG-RELATED"/>
    <property type="match status" value="1"/>
</dbReference>
<evidence type="ECO:0000256" key="2">
    <source>
        <dbReference type="ARBA" id="ARBA00023210"/>
    </source>
</evidence>
<dbReference type="GO" id="GO:0030435">
    <property type="term" value="P:sporulation resulting in formation of a cellular spore"/>
    <property type="evidence" value="ECO:0007669"/>
    <property type="project" value="InterPro"/>
</dbReference>
<evidence type="ECO:0000256" key="1">
    <source>
        <dbReference type="ARBA" id="ARBA00022618"/>
    </source>
</evidence>
<dbReference type="PANTHER" id="PTHR38429">
    <property type="entry name" value="SEPTATION PROTEIN SPOVG-RELATED"/>
    <property type="match status" value="1"/>
</dbReference>
<name>A0A974XK27_9FIRM</name>
<keyword evidence="6" id="KW-1185">Reference proteome</keyword>
<dbReference type="AlphaFoldDB" id="A0A974XK27"/>
<proteinExistence type="inferred from homology"/>
<protein>
    <recommendedName>
        <fullName evidence="4">Putative septation protein SpoVG</fullName>
    </recommendedName>
</protein>
<dbReference type="GO" id="GO:0000917">
    <property type="term" value="P:division septum assembly"/>
    <property type="evidence" value="ECO:0007669"/>
    <property type="project" value="UniProtKB-KW"/>
</dbReference>
<keyword evidence="2 4" id="KW-0717">Septation</keyword>
<organism evidence="5 6">
    <name type="scientific">Alkalibacter rhizosphaerae</name>
    <dbReference type="NCBI Taxonomy" id="2815577"/>
    <lineage>
        <taxon>Bacteria</taxon>
        <taxon>Bacillati</taxon>
        <taxon>Bacillota</taxon>
        <taxon>Clostridia</taxon>
        <taxon>Eubacteriales</taxon>
        <taxon>Eubacteriaceae</taxon>
        <taxon>Alkalibacter</taxon>
    </lineage>
</organism>